<dbReference type="Proteomes" id="UP000054549">
    <property type="component" value="Unassembled WGS sequence"/>
</dbReference>
<organism evidence="1 2">
    <name type="scientific">Amanita muscaria (strain Koide BX008)</name>
    <dbReference type="NCBI Taxonomy" id="946122"/>
    <lineage>
        <taxon>Eukaryota</taxon>
        <taxon>Fungi</taxon>
        <taxon>Dikarya</taxon>
        <taxon>Basidiomycota</taxon>
        <taxon>Agaricomycotina</taxon>
        <taxon>Agaricomycetes</taxon>
        <taxon>Agaricomycetidae</taxon>
        <taxon>Agaricales</taxon>
        <taxon>Pluteineae</taxon>
        <taxon>Amanitaceae</taxon>
        <taxon>Amanita</taxon>
    </lineage>
</organism>
<dbReference type="HOGENOM" id="CLU_2170430_0_0_1"/>
<proteinExistence type="predicted"/>
<dbReference type="AlphaFoldDB" id="A0A0C2SZV7"/>
<dbReference type="EMBL" id="KN818226">
    <property type="protein sequence ID" value="KIL69060.1"/>
    <property type="molecule type" value="Genomic_DNA"/>
</dbReference>
<reference evidence="1 2" key="1">
    <citation type="submission" date="2014-04" db="EMBL/GenBank/DDBJ databases">
        <title>Evolutionary Origins and Diversification of the Mycorrhizal Mutualists.</title>
        <authorList>
            <consortium name="DOE Joint Genome Institute"/>
            <consortium name="Mycorrhizal Genomics Consortium"/>
            <person name="Kohler A."/>
            <person name="Kuo A."/>
            <person name="Nagy L.G."/>
            <person name="Floudas D."/>
            <person name="Copeland A."/>
            <person name="Barry K.W."/>
            <person name="Cichocki N."/>
            <person name="Veneault-Fourrey C."/>
            <person name="LaButti K."/>
            <person name="Lindquist E.A."/>
            <person name="Lipzen A."/>
            <person name="Lundell T."/>
            <person name="Morin E."/>
            <person name="Murat C."/>
            <person name="Riley R."/>
            <person name="Ohm R."/>
            <person name="Sun H."/>
            <person name="Tunlid A."/>
            <person name="Henrissat B."/>
            <person name="Grigoriev I.V."/>
            <person name="Hibbett D.S."/>
            <person name="Martin F."/>
        </authorList>
    </citation>
    <scope>NUCLEOTIDE SEQUENCE [LARGE SCALE GENOMIC DNA]</scope>
    <source>
        <strain evidence="1 2">Koide BX008</strain>
    </source>
</reference>
<keyword evidence="2" id="KW-1185">Reference proteome</keyword>
<gene>
    <name evidence="1" type="ORF">M378DRAFT_763635</name>
</gene>
<protein>
    <submittedName>
        <fullName evidence="1">Uncharacterized protein</fullName>
    </submittedName>
</protein>
<dbReference type="InParanoid" id="A0A0C2SZV7"/>
<evidence type="ECO:0000313" key="1">
    <source>
        <dbReference type="EMBL" id="KIL69060.1"/>
    </source>
</evidence>
<name>A0A0C2SZV7_AMAMK</name>
<sequence>MKIFRHFEFSQAKILGNHSNPVNIVYTSEKTFLTRVDEKGTRLVRKVNTCCTNAVLHVECLASDASTHAAYLRKRRFHTLAPAPAHLLSPLASVRLTSIVYHDVTRRTPS</sequence>
<evidence type="ECO:0000313" key="2">
    <source>
        <dbReference type="Proteomes" id="UP000054549"/>
    </source>
</evidence>
<accession>A0A0C2SZV7</accession>